<dbReference type="Pfam" id="PF07883">
    <property type="entry name" value="Cupin_2"/>
    <property type="match status" value="1"/>
</dbReference>
<organism evidence="2 3">
    <name type="scientific">Aliikangiella coralliicola</name>
    <dbReference type="NCBI Taxonomy" id="2592383"/>
    <lineage>
        <taxon>Bacteria</taxon>
        <taxon>Pseudomonadati</taxon>
        <taxon>Pseudomonadota</taxon>
        <taxon>Gammaproteobacteria</taxon>
        <taxon>Oceanospirillales</taxon>
        <taxon>Pleioneaceae</taxon>
        <taxon>Aliikangiella</taxon>
    </lineage>
</organism>
<evidence type="ECO:0000259" key="1">
    <source>
        <dbReference type="Pfam" id="PF07883"/>
    </source>
</evidence>
<accession>A0A545UHZ7</accession>
<feature type="domain" description="Cupin type-2" evidence="1">
    <location>
        <begin position="44"/>
        <end position="107"/>
    </location>
</feature>
<dbReference type="InterPro" id="IPR013096">
    <property type="entry name" value="Cupin_2"/>
</dbReference>
<name>A0A545UHZ7_9GAMM</name>
<comment type="caution">
    <text evidence="2">The sequence shown here is derived from an EMBL/GenBank/DDBJ whole genome shotgun (WGS) entry which is preliminary data.</text>
</comment>
<proteinExistence type="predicted"/>
<protein>
    <submittedName>
        <fullName evidence="2">Cupin domain-containing protein</fullName>
    </submittedName>
</protein>
<sequence length="109" mass="12498">MRLNNIFNNIPKDIPDELFEELTVGDNIKIERIISKGHSSPESGWYDQENNEWVMVLKGEASLTMINANGLEENITLVAGDYLNIPAHQKHKVSWTHPTLETIWLAVHY</sequence>
<dbReference type="InterPro" id="IPR014710">
    <property type="entry name" value="RmlC-like_jellyroll"/>
</dbReference>
<dbReference type="SUPFAM" id="SSF51182">
    <property type="entry name" value="RmlC-like cupins"/>
    <property type="match status" value="1"/>
</dbReference>
<dbReference type="Proteomes" id="UP000315439">
    <property type="component" value="Unassembled WGS sequence"/>
</dbReference>
<dbReference type="InterPro" id="IPR011051">
    <property type="entry name" value="RmlC_Cupin_sf"/>
</dbReference>
<evidence type="ECO:0000313" key="2">
    <source>
        <dbReference type="EMBL" id="TQV89079.1"/>
    </source>
</evidence>
<dbReference type="RefSeq" id="WP_142892564.1">
    <property type="nucleotide sequence ID" value="NZ_ML660161.1"/>
</dbReference>
<dbReference type="EMBL" id="VIKS01000003">
    <property type="protein sequence ID" value="TQV89079.1"/>
    <property type="molecule type" value="Genomic_DNA"/>
</dbReference>
<reference evidence="2 3" key="1">
    <citation type="submission" date="2019-07" db="EMBL/GenBank/DDBJ databases">
        <title>Draft genome for Aliikangiella sp. M105.</title>
        <authorList>
            <person name="Wang G."/>
        </authorList>
    </citation>
    <scope>NUCLEOTIDE SEQUENCE [LARGE SCALE GENOMIC DNA]</scope>
    <source>
        <strain evidence="2 3">M105</strain>
    </source>
</reference>
<gene>
    <name evidence="2" type="ORF">FLL46_06000</name>
</gene>
<evidence type="ECO:0000313" key="3">
    <source>
        <dbReference type="Proteomes" id="UP000315439"/>
    </source>
</evidence>
<dbReference type="OrthoDB" id="9798585at2"/>
<keyword evidence="3" id="KW-1185">Reference proteome</keyword>
<dbReference type="Gene3D" id="2.60.120.10">
    <property type="entry name" value="Jelly Rolls"/>
    <property type="match status" value="1"/>
</dbReference>
<dbReference type="AlphaFoldDB" id="A0A545UHZ7"/>
<dbReference type="CDD" id="cd06981">
    <property type="entry name" value="cupin_reut_a1446"/>
    <property type="match status" value="1"/>
</dbReference>